<evidence type="ECO:0000256" key="1">
    <source>
        <dbReference type="ARBA" id="ARBA00004117"/>
    </source>
</evidence>
<protein>
    <recommendedName>
        <fullName evidence="3 5">Flagellar hook protein FlgE</fullName>
    </recommendedName>
</protein>
<dbReference type="PANTHER" id="PTHR30435">
    <property type="entry name" value="FLAGELLAR PROTEIN"/>
    <property type="match status" value="1"/>
</dbReference>
<gene>
    <name evidence="10" type="ORF">GO014_06260</name>
</gene>
<keyword evidence="10" id="KW-0966">Cell projection</keyword>
<dbReference type="Pfam" id="PF07559">
    <property type="entry name" value="FlgE_D2"/>
    <property type="match status" value="1"/>
</dbReference>
<feature type="domain" description="Flagellar basal-body/hook protein C-terminal" evidence="7">
    <location>
        <begin position="562"/>
        <end position="605"/>
    </location>
</feature>
<feature type="domain" description="Flagellar hook protein FlgE D2" evidence="8">
    <location>
        <begin position="377"/>
        <end position="491"/>
    </location>
</feature>
<dbReference type="Pfam" id="PF22692">
    <property type="entry name" value="LlgE_F_G_D1"/>
    <property type="match status" value="1"/>
</dbReference>
<accession>A0A7X3FPX9</accession>
<dbReference type="InterPro" id="IPR037925">
    <property type="entry name" value="FlgE/F/G-like"/>
</dbReference>
<evidence type="ECO:0000313" key="10">
    <source>
        <dbReference type="EMBL" id="MVS98622.1"/>
    </source>
</evidence>
<dbReference type="GO" id="GO:0071978">
    <property type="term" value="P:bacterial-type flagellum-dependent swarming motility"/>
    <property type="evidence" value="ECO:0007669"/>
    <property type="project" value="TreeGrafter"/>
</dbReference>
<dbReference type="InterPro" id="IPR020013">
    <property type="entry name" value="Flagellar_FlgE/F/G"/>
</dbReference>
<comment type="function">
    <text evidence="5">A flexible structure which links the flagellar filament to the drive apparatus in the basal body.</text>
</comment>
<evidence type="ECO:0000259" key="6">
    <source>
        <dbReference type="Pfam" id="PF00460"/>
    </source>
</evidence>
<evidence type="ECO:0000256" key="3">
    <source>
        <dbReference type="ARBA" id="ARBA00019015"/>
    </source>
</evidence>
<dbReference type="NCBIfam" id="TIGR03506">
    <property type="entry name" value="FlgEFG_subfam"/>
    <property type="match status" value="2"/>
</dbReference>
<proteinExistence type="inferred from homology"/>
<dbReference type="EMBL" id="WQRF01000001">
    <property type="protein sequence ID" value="MVS98622.1"/>
    <property type="molecule type" value="Genomic_DNA"/>
</dbReference>
<evidence type="ECO:0000259" key="8">
    <source>
        <dbReference type="Pfam" id="PF07559"/>
    </source>
</evidence>
<dbReference type="InterPro" id="IPR010930">
    <property type="entry name" value="Flg_bb/hook_C_dom"/>
</dbReference>
<dbReference type="InterPro" id="IPR011491">
    <property type="entry name" value="FlgE_D2"/>
</dbReference>
<dbReference type="SUPFAM" id="SSF117143">
    <property type="entry name" value="Flagellar hook protein flgE"/>
    <property type="match status" value="1"/>
</dbReference>
<comment type="caution">
    <text evidence="10">The sequence shown here is derived from an EMBL/GenBank/DDBJ whole genome shotgun (WGS) entry which is preliminary data.</text>
</comment>
<dbReference type="AlphaFoldDB" id="A0A7X3FPX9"/>
<dbReference type="Pfam" id="PF00460">
    <property type="entry name" value="Flg_bb_rod"/>
    <property type="match status" value="1"/>
</dbReference>
<dbReference type="InterPro" id="IPR053967">
    <property type="entry name" value="LlgE_F_G-like_D1"/>
</dbReference>
<reference evidence="10 11" key="1">
    <citation type="submission" date="2019-12" db="EMBL/GenBank/DDBJ databases">
        <title>Devosia maris sp. nov., isolated from the deep seawater.</title>
        <authorList>
            <person name="Liu Y."/>
        </authorList>
    </citation>
    <scope>NUCLEOTIDE SEQUENCE [LARGE SCALE GENOMIC DNA]</scope>
    <source>
        <strain evidence="10 11">L53-10-65</strain>
    </source>
</reference>
<keyword evidence="10" id="KW-0969">Cilium</keyword>
<sequence>MLASAPCGAMGITELQMGIYGALSSAVTGLRAQSHALENISGNIANSQTTGYKRMETSFVDLIPDAPLRSQVPGAVLAQSRATNNIQGDIQTSSNETYIALNSGGFFVVEPKVGQSDGNSVFAGSNYFTRRGDFEIDKDGLLVNGAGYYLKGLPIDPATGNISGSVPEVIKLSNAFLPANVTTTINYQSNLPQLPKTASYNATVYNSELLGAQNFGATATTAAANGTADLGAGAGANVATSVFADGQEMTVTVNGAPVRFRYYTGATPPTGGGVAINLDAPKTVQNVLDEMQAGLRDFGGGAAASATVGLNGSNQFAVSLGSDYHASFSISGTTPALATTLGLTEPQASSAPALGTVNTITADDADDFVANSISGGAITVYASNGAPVNVQVRWAKVDSAAAGGADKWNMFYLSDSKAVGGSTAWTNIGQEYKFNSNGSLANSVPQATISNLRVNGVLIGDVVLQHETNGVSQFADVNGTVTVSTLNQNGYGAGEFLSVAITDSGRVVATYSNGERIEMAQVVTAQFNGVNSLKRLDGGVYAATSESGEPIFDLSGSGVIGGALEASNTDISDEFTKLIITQQAYSAGTRIVSTADEMLQEALNMIR</sequence>
<dbReference type="GO" id="GO:0009424">
    <property type="term" value="C:bacterial-type flagellum hook"/>
    <property type="evidence" value="ECO:0007669"/>
    <property type="project" value="TreeGrafter"/>
</dbReference>
<evidence type="ECO:0000259" key="9">
    <source>
        <dbReference type="Pfam" id="PF22692"/>
    </source>
</evidence>
<dbReference type="InterPro" id="IPR001444">
    <property type="entry name" value="Flag_bb_rod_N"/>
</dbReference>
<dbReference type="GO" id="GO:0009425">
    <property type="term" value="C:bacterial-type flagellum basal body"/>
    <property type="evidence" value="ECO:0007669"/>
    <property type="project" value="UniProtKB-SubCell"/>
</dbReference>
<evidence type="ECO:0000313" key="11">
    <source>
        <dbReference type="Proteomes" id="UP000438106"/>
    </source>
</evidence>
<dbReference type="PANTHER" id="PTHR30435:SF1">
    <property type="entry name" value="FLAGELLAR HOOK PROTEIN FLGE"/>
    <property type="match status" value="1"/>
</dbReference>
<feature type="domain" description="Flagellar basal body rod protein N-terminal" evidence="6">
    <location>
        <begin position="25"/>
        <end position="53"/>
    </location>
</feature>
<dbReference type="Pfam" id="PF06429">
    <property type="entry name" value="Flg_bbr_C"/>
    <property type="match status" value="1"/>
</dbReference>
<comment type="similarity">
    <text evidence="2 5">Belongs to the flagella basal body rod proteins family.</text>
</comment>
<comment type="subcellular location">
    <subcellularLocation>
        <location evidence="1 5">Bacterial flagellum basal body</location>
    </subcellularLocation>
</comment>
<evidence type="ECO:0000256" key="5">
    <source>
        <dbReference type="RuleBase" id="RU362116"/>
    </source>
</evidence>
<feature type="domain" description="Flagellar hook protein FlgE/F/G-like D1" evidence="9">
    <location>
        <begin position="102"/>
        <end position="161"/>
    </location>
</feature>
<keyword evidence="4 5" id="KW-0975">Bacterial flagellum</keyword>
<dbReference type="Proteomes" id="UP000438106">
    <property type="component" value="Unassembled WGS sequence"/>
</dbReference>
<keyword evidence="10" id="KW-0282">Flagellum</keyword>
<keyword evidence="11" id="KW-1185">Reference proteome</keyword>
<dbReference type="GO" id="GO:0005829">
    <property type="term" value="C:cytosol"/>
    <property type="evidence" value="ECO:0007669"/>
    <property type="project" value="TreeGrafter"/>
</dbReference>
<evidence type="ECO:0000256" key="4">
    <source>
        <dbReference type="ARBA" id="ARBA00023143"/>
    </source>
</evidence>
<evidence type="ECO:0000259" key="7">
    <source>
        <dbReference type="Pfam" id="PF06429"/>
    </source>
</evidence>
<organism evidence="10 11">
    <name type="scientific">Devosia marina</name>
    <dbReference type="NCBI Taxonomy" id="2683198"/>
    <lineage>
        <taxon>Bacteria</taxon>
        <taxon>Pseudomonadati</taxon>
        <taxon>Pseudomonadota</taxon>
        <taxon>Alphaproteobacteria</taxon>
        <taxon>Hyphomicrobiales</taxon>
        <taxon>Devosiaceae</taxon>
        <taxon>Devosia</taxon>
    </lineage>
</organism>
<name>A0A7X3FPX9_9HYPH</name>
<evidence type="ECO:0000256" key="2">
    <source>
        <dbReference type="ARBA" id="ARBA00009677"/>
    </source>
</evidence>